<dbReference type="Proteomes" id="UP000197097">
    <property type="component" value="Unassembled WGS sequence"/>
</dbReference>
<dbReference type="EMBL" id="NISJ01000003">
    <property type="protein sequence ID" value="OWQ98208.1"/>
    <property type="molecule type" value="Genomic_DNA"/>
</dbReference>
<evidence type="ECO:0008006" key="3">
    <source>
        <dbReference type="Google" id="ProtNLM"/>
    </source>
</evidence>
<dbReference type="OrthoDB" id="9807521at2"/>
<dbReference type="PANTHER" id="PTHR35807">
    <property type="entry name" value="TRANSCRIPTIONAL REGULATOR REDD-RELATED"/>
    <property type="match status" value="1"/>
</dbReference>
<accession>A0A246JYE9</accession>
<reference evidence="1 2" key="1">
    <citation type="journal article" date="2002" name="Int. J. Syst. Evol. Microbiol.">
        <title>Sphingopyxis witflariensis sp. nov., isolated from activated sludge.</title>
        <authorList>
            <person name="Kampfer P."/>
            <person name="Witzenberger R."/>
            <person name="Denner E.B."/>
            <person name="Busse H.J."/>
            <person name="Neef A."/>
        </authorList>
    </citation>
    <scope>NUCLEOTIDE SEQUENCE [LARGE SCALE GENOMIC DNA]</scope>
    <source>
        <strain evidence="1 2">DSM 14551</strain>
    </source>
</reference>
<organism evidence="1 2">
    <name type="scientific">Sphingopyxis witflariensis</name>
    <dbReference type="NCBI Taxonomy" id="173675"/>
    <lineage>
        <taxon>Bacteria</taxon>
        <taxon>Pseudomonadati</taxon>
        <taxon>Pseudomonadota</taxon>
        <taxon>Alphaproteobacteria</taxon>
        <taxon>Sphingomonadales</taxon>
        <taxon>Sphingomonadaceae</taxon>
        <taxon>Sphingopyxis</taxon>
    </lineage>
</organism>
<evidence type="ECO:0000313" key="2">
    <source>
        <dbReference type="Proteomes" id="UP000197097"/>
    </source>
</evidence>
<dbReference type="Gene3D" id="1.10.10.10">
    <property type="entry name" value="Winged helix-like DNA-binding domain superfamily/Winged helix DNA-binding domain"/>
    <property type="match status" value="1"/>
</dbReference>
<gene>
    <name evidence="1" type="ORF">CDQ91_06715</name>
</gene>
<proteinExistence type="predicted"/>
<sequence>MPNSIASRERLNFLGSSYVGAAGKVRPLYWEPRGRAYRLSLLGAFRLLAPSGERLELGSMKAMALLALLATAPTGERWRSWLQEKLWGSLESQRAQAGLRRELHRLRKLTVPYGVSLLRADFRVVRLNLAVIDVDIRQNLSLNSAEFLEGLEVVGEDHFEDWLTEMRGNLVSVVQEISDDRHGWGIDF</sequence>
<comment type="caution">
    <text evidence="1">The sequence shown here is derived from an EMBL/GenBank/DDBJ whole genome shotgun (WGS) entry which is preliminary data.</text>
</comment>
<dbReference type="AlphaFoldDB" id="A0A246JYE9"/>
<evidence type="ECO:0000313" key="1">
    <source>
        <dbReference type="EMBL" id="OWQ98208.1"/>
    </source>
</evidence>
<protein>
    <recommendedName>
        <fullName evidence="3">OmpR/PhoB-type domain-containing protein</fullName>
    </recommendedName>
</protein>
<dbReference type="InterPro" id="IPR036388">
    <property type="entry name" value="WH-like_DNA-bd_sf"/>
</dbReference>
<dbReference type="InterPro" id="IPR051677">
    <property type="entry name" value="AfsR-DnrI-RedD_regulator"/>
</dbReference>
<keyword evidence="2" id="KW-1185">Reference proteome</keyword>
<name>A0A246JYE9_9SPHN</name>
<dbReference type="RefSeq" id="WP_088471979.1">
    <property type="nucleotide sequence ID" value="NZ_NISJ01000003.1"/>
</dbReference>